<proteinExistence type="predicted"/>
<keyword evidence="3" id="KW-1185">Reference proteome</keyword>
<dbReference type="Gene3D" id="3.40.50.880">
    <property type="match status" value="1"/>
</dbReference>
<dbReference type="EMBL" id="JAOPGA020000910">
    <property type="protein sequence ID" value="KAL0482929.1"/>
    <property type="molecule type" value="Genomic_DNA"/>
</dbReference>
<dbReference type="GO" id="GO:0005829">
    <property type="term" value="C:cytosol"/>
    <property type="evidence" value="ECO:0007669"/>
    <property type="project" value="TreeGrafter"/>
</dbReference>
<evidence type="ECO:0000313" key="2">
    <source>
        <dbReference type="EMBL" id="KAL0487794.1"/>
    </source>
</evidence>
<accession>A0AAW2Z0W6</accession>
<sequence>MTNTEENSDRKREVRICIFDPSNRTVYTGGKLMDDMYTKCATSDITVSCDEYAIAYHHWPSMNNVSLDDVTKYIQKTEQPDKAVRPYVPGNQLPSADQVVDFIIKNYDVLLIGGSDDSATDDNLPYIPLLHKVLDKLINVHDLPINAYCFGAQLVARVMNGDESTQDLEEVSGEKGEYGFVRFKIQTVDGERIPLFDGIPIEDEGIVSTALHDECFVVHHSEVLLKSDNAPQSAFKVKGKRTFCFQFHLDYPKEEGEKFFAAQMKEEPETRIIRDADGPELDKSMSIIRNFYKHYVLKD</sequence>
<reference evidence="1 3" key="1">
    <citation type="submission" date="2024-03" db="EMBL/GenBank/DDBJ databases">
        <title>The Acrasis kona genome and developmental transcriptomes reveal deep origins of eukaryotic multicellular pathways.</title>
        <authorList>
            <person name="Sheikh S."/>
            <person name="Fu C.-J."/>
            <person name="Brown M.W."/>
            <person name="Baldauf S.L."/>
        </authorList>
    </citation>
    <scope>NUCLEOTIDE SEQUENCE [LARGE SCALE GENOMIC DNA]</scope>
    <source>
        <strain evidence="1 3">ATCC MYA-3509</strain>
    </source>
</reference>
<dbReference type="SUPFAM" id="SSF52317">
    <property type="entry name" value="Class I glutamine amidotransferase-like"/>
    <property type="match status" value="1"/>
</dbReference>
<comment type="caution">
    <text evidence="1">The sequence shown here is derived from an EMBL/GenBank/DDBJ whole genome shotgun (WGS) entry which is preliminary data.</text>
</comment>
<evidence type="ECO:0000313" key="1">
    <source>
        <dbReference type="EMBL" id="KAL0482929.1"/>
    </source>
</evidence>
<name>A0AAW2Z0W6_9EUKA</name>
<dbReference type="InterPro" id="IPR029062">
    <property type="entry name" value="Class_I_gatase-like"/>
</dbReference>
<evidence type="ECO:0000313" key="3">
    <source>
        <dbReference type="Proteomes" id="UP001431209"/>
    </source>
</evidence>
<organism evidence="1 3">
    <name type="scientific">Acrasis kona</name>
    <dbReference type="NCBI Taxonomy" id="1008807"/>
    <lineage>
        <taxon>Eukaryota</taxon>
        <taxon>Discoba</taxon>
        <taxon>Heterolobosea</taxon>
        <taxon>Tetramitia</taxon>
        <taxon>Eutetramitia</taxon>
        <taxon>Acrasidae</taxon>
        <taxon>Acrasis</taxon>
    </lineage>
</organism>
<dbReference type="Proteomes" id="UP001431209">
    <property type="component" value="Unassembled WGS sequence"/>
</dbReference>
<dbReference type="PANTHER" id="PTHR42695">
    <property type="entry name" value="GLUTAMINE AMIDOTRANSFERASE YLR126C-RELATED"/>
    <property type="match status" value="1"/>
</dbReference>
<dbReference type="AlphaFoldDB" id="A0AAW2Z0W6"/>
<dbReference type="PANTHER" id="PTHR42695:SF5">
    <property type="entry name" value="GLUTAMINE AMIDOTRANSFERASE YLR126C-RELATED"/>
    <property type="match status" value="1"/>
</dbReference>
<dbReference type="EMBL" id="JAOPGA020001373">
    <property type="protein sequence ID" value="KAL0487794.1"/>
    <property type="molecule type" value="Genomic_DNA"/>
</dbReference>
<gene>
    <name evidence="2" type="ORF">AKO1_008707</name>
    <name evidence="1" type="ORF">AKO1_010371</name>
</gene>
<dbReference type="InterPro" id="IPR044992">
    <property type="entry name" value="ChyE-like"/>
</dbReference>
<protein>
    <submittedName>
        <fullName evidence="1">GMP synthase</fullName>
    </submittedName>
</protein>